<dbReference type="PANTHER" id="PTHR36508:SF1">
    <property type="entry name" value="PROTEIN SLYX"/>
    <property type="match status" value="1"/>
</dbReference>
<comment type="caution">
    <text evidence="2">The sequence shown here is derived from an EMBL/GenBank/DDBJ whole genome shotgun (WGS) entry which is preliminary data.</text>
</comment>
<dbReference type="Pfam" id="PF04102">
    <property type="entry name" value="SlyX"/>
    <property type="match status" value="1"/>
</dbReference>
<feature type="region of interest" description="Disordered" evidence="1">
    <location>
        <begin position="47"/>
        <end position="68"/>
    </location>
</feature>
<evidence type="ECO:0000256" key="1">
    <source>
        <dbReference type="SAM" id="MobiDB-lite"/>
    </source>
</evidence>
<dbReference type="OrthoDB" id="8606883at2"/>
<organism evidence="2 3">
    <name type="scientific">Abyssibacter profundi</name>
    <dbReference type="NCBI Taxonomy" id="2182787"/>
    <lineage>
        <taxon>Bacteria</taxon>
        <taxon>Pseudomonadati</taxon>
        <taxon>Pseudomonadota</taxon>
        <taxon>Gammaproteobacteria</taxon>
        <taxon>Chromatiales</taxon>
        <taxon>Oceanococcaceae</taxon>
        <taxon>Abyssibacter</taxon>
    </lineage>
</organism>
<reference evidence="2 3" key="1">
    <citation type="submission" date="2018-05" db="EMBL/GenBank/DDBJ databases">
        <title>Abyssibacter profundi OUC007T gen. nov., sp. nov, a marine bacterium isolated from seawater of the Mariana Trench.</title>
        <authorList>
            <person name="Zhou S."/>
        </authorList>
    </citation>
    <scope>NUCLEOTIDE SEQUENCE [LARGE SCALE GENOMIC DNA]</scope>
    <source>
        <strain evidence="2 3">OUC007</strain>
    </source>
</reference>
<keyword evidence="3" id="KW-1185">Reference proteome</keyword>
<dbReference type="Gene3D" id="1.20.5.300">
    <property type="match status" value="1"/>
</dbReference>
<accession>A0A363UQ75</accession>
<dbReference type="AlphaFoldDB" id="A0A363UQ75"/>
<dbReference type="InterPro" id="IPR007236">
    <property type="entry name" value="SlyX"/>
</dbReference>
<evidence type="ECO:0000313" key="3">
    <source>
        <dbReference type="Proteomes" id="UP000251800"/>
    </source>
</evidence>
<proteinExistence type="predicted"/>
<sequence>MTEDRLEKLETLLAHQDETLRQLNDALYKQQLQIQGLRDEIDALRHRVESAEQPAPDALPGHELPPHY</sequence>
<dbReference type="EMBL" id="QEQK01000001">
    <property type="protein sequence ID" value="PWN57665.1"/>
    <property type="molecule type" value="Genomic_DNA"/>
</dbReference>
<evidence type="ECO:0000313" key="2">
    <source>
        <dbReference type="EMBL" id="PWN57665.1"/>
    </source>
</evidence>
<dbReference type="RefSeq" id="WP_109718521.1">
    <property type="nucleotide sequence ID" value="NZ_QEQK01000001.1"/>
</dbReference>
<protein>
    <submittedName>
        <fullName evidence="2">Protein slyX</fullName>
    </submittedName>
</protein>
<name>A0A363UQ75_9GAMM</name>
<gene>
    <name evidence="2" type="ORF">DEH80_00550</name>
</gene>
<dbReference type="PANTHER" id="PTHR36508">
    <property type="entry name" value="PROTEIN SLYX"/>
    <property type="match status" value="1"/>
</dbReference>
<dbReference type="Proteomes" id="UP000251800">
    <property type="component" value="Unassembled WGS sequence"/>
</dbReference>